<dbReference type="AlphaFoldDB" id="A0A1Y1I932"/>
<evidence type="ECO:0000256" key="1">
    <source>
        <dbReference type="ARBA" id="ARBA00022741"/>
    </source>
</evidence>
<keyword evidence="1" id="KW-0547">Nucleotide-binding</keyword>
<dbReference type="PANTHER" id="PTHR20953:SF3">
    <property type="entry name" value="P-LOOP CONTAINING NUCLEOSIDE TRIPHOSPHATE HYDROLASES SUPERFAMILY PROTEIN"/>
    <property type="match status" value="1"/>
</dbReference>
<feature type="compositionally biased region" description="Basic and acidic residues" evidence="3">
    <location>
        <begin position="902"/>
        <end position="913"/>
    </location>
</feature>
<evidence type="ECO:0000256" key="3">
    <source>
        <dbReference type="SAM" id="MobiDB-lite"/>
    </source>
</evidence>
<feature type="compositionally biased region" description="Acidic residues" evidence="3">
    <location>
        <begin position="498"/>
        <end position="511"/>
    </location>
</feature>
<dbReference type="SMART" id="SM00382">
    <property type="entry name" value="AAA"/>
    <property type="match status" value="1"/>
</dbReference>
<evidence type="ECO:0000313" key="6">
    <source>
        <dbReference type="Proteomes" id="UP000054558"/>
    </source>
</evidence>
<name>A0A1Y1I932_KLENI</name>
<feature type="compositionally biased region" description="Acidic residues" evidence="3">
    <location>
        <begin position="535"/>
        <end position="545"/>
    </location>
</feature>
<dbReference type="PANTHER" id="PTHR20953">
    <property type="entry name" value="KINASE-RELATED"/>
    <property type="match status" value="1"/>
</dbReference>
<reference evidence="5 6" key="1">
    <citation type="journal article" date="2014" name="Nat. Commun.">
        <title>Klebsormidium flaccidum genome reveals primary factors for plant terrestrial adaptation.</title>
        <authorList>
            <person name="Hori K."/>
            <person name="Maruyama F."/>
            <person name="Fujisawa T."/>
            <person name="Togashi T."/>
            <person name="Yamamoto N."/>
            <person name="Seo M."/>
            <person name="Sato S."/>
            <person name="Yamada T."/>
            <person name="Mori H."/>
            <person name="Tajima N."/>
            <person name="Moriyama T."/>
            <person name="Ikeuchi M."/>
            <person name="Watanabe M."/>
            <person name="Wada H."/>
            <person name="Kobayashi K."/>
            <person name="Saito M."/>
            <person name="Masuda T."/>
            <person name="Sasaki-Sekimoto Y."/>
            <person name="Mashiguchi K."/>
            <person name="Awai K."/>
            <person name="Shimojima M."/>
            <person name="Masuda S."/>
            <person name="Iwai M."/>
            <person name="Nobusawa T."/>
            <person name="Narise T."/>
            <person name="Kondo S."/>
            <person name="Saito H."/>
            <person name="Sato R."/>
            <person name="Murakawa M."/>
            <person name="Ihara Y."/>
            <person name="Oshima-Yamada Y."/>
            <person name="Ohtaka K."/>
            <person name="Satoh M."/>
            <person name="Sonobe K."/>
            <person name="Ishii M."/>
            <person name="Ohtani R."/>
            <person name="Kanamori-Sato M."/>
            <person name="Honoki R."/>
            <person name="Miyazaki D."/>
            <person name="Mochizuki H."/>
            <person name="Umetsu J."/>
            <person name="Higashi K."/>
            <person name="Shibata D."/>
            <person name="Kamiya Y."/>
            <person name="Sato N."/>
            <person name="Nakamura Y."/>
            <person name="Tabata S."/>
            <person name="Ida S."/>
            <person name="Kurokawa K."/>
            <person name="Ohta H."/>
        </authorList>
    </citation>
    <scope>NUCLEOTIDE SEQUENCE [LARGE SCALE GENOMIC DNA]</scope>
    <source>
        <strain evidence="5 6">NIES-2285</strain>
    </source>
</reference>
<dbReference type="FunFam" id="3.40.50.300:FF:001088">
    <property type="entry name" value="uncharacterized protein ycf45 isoform X2"/>
    <property type="match status" value="1"/>
</dbReference>
<dbReference type="InterPro" id="IPR058670">
    <property type="entry name" value="PTPase_dom"/>
</dbReference>
<dbReference type="CDD" id="cd00009">
    <property type="entry name" value="AAA"/>
    <property type="match status" value="1"/>
</dbReference>
<feature type="region of interest" description="Disordered" evidence="3">
    <location>
        <begin position="491"/>
        <end position="545"/>
    </location>
</feature>
<dbReference type="Pfam" id="PF19568">
    <property type="entry name" value="Spore_III_AA"/>
    <property type="match status" value="1"/>
</dbReference>
<sequence>MGSQAVGVLPSQPPLRMTAAHRCRSQTGSSESESLEFGLRMQLSPAQHCEWGGTLRCGQARFFGRNSSQNEWQRNSKSESPVGTISQIDSRQRGGFLRRSMKSSFSALRIRSSEYSFPVHGLEHRKKPILAPRKALKSSHLPSLSFSHSTTSTLQASLSSEVISGDRKTLNPNPEEELSQLLDLLPGTIRTRVEEHPERDALVEIVLDLGRRPMARFPSGDVFLSEDSVTAKDIELAVGKVGLFGGDNRAGIDRTLHRVSAIRSRSGRIVGLTCRVGRAIPGSAEMVRDLVSTGASILLMGPPGVGKTTAIREVSRMLADEYNKRVVIVDTSNEIGGDGDIPHPGIGRARRMQVPSPELQHHVMIEAVENHMPQVIVIDEIGTELEAAAAGTIAQRGVQLVGTAHGMTIENLIKNPSLCQLAGGIESVTLGDDEARRRGVQKSVLERKGPPTFSAAVEMISRTEWRVHRSLSATVDAMLLGKRPRCEYRKIDTGGGFDVDDGTESESEESERETGAGNRRRMAESNGRRYRSNAEDDSDSEEEFVEALDRMNAAEQRARARSGEGAGRLPAAEEKGPLQMYPFEVTESALEQVFETLDLDRKVRLTDNIGDADVILALRAKLKHNSWVRDVAKLRQLPIYAIKANTMPQMVRAVRAILGLDAAATSAAFGVGREDSRTGPGLEPPVESSEPSKSNNVEQEIDALEEARAAVEKIVIPQGLAVELLPRPWNILLLQLNLIEGYKLVVDKVGSGKSTRLRILPEYLPQTTGGRTSDGHVATSEASDASNALTDDVKGDVLSQERVTVVESASSVTKVAAVLEIAGSETLLGDASESISLQGRIDSLPGVGMSGAESADVSSQLSENRTGVYLVKEAAEYAKTSWQKDNAFMEGYQSSGRLARNGRKEGRDQKFKRTREIVDEEYDEAELL</sequence>
<dbReference type="Gene3D" id="3.40.50.300">
    <property type="entry name" value="P-loop containing nucleotide triphosphate hydrolases"/>
    <property type="match status" value="1"/>
</dbReference>
<evidence type="ECO:0000313" key="5">
    <source>
        <dbReference type="EMBL" id="GAQ85641.1"/>
    </source>
</evidence>
<feature type="domain" description="AAA+ ATPase" evidence="4">
    <location>
        <begin position="293"/>
        <end position="427"/>
    </location>
</feature>
<dbReference type="Proteomes" id="UP000054558">
    <property type="component" value="Unassembled WGS sequence"/>
</dbReference>
<organism evidence="5 6">
    <name type="scientific">Klebsormidium nitens</name>
    <name type="common">Green alga</name>
    <name type="synonym">Ulothrix nitens</name>
    <dbReference type="NCBI Taxonomy" id="105231"/>
    <lineage>
        <taxon>Eukaryota</taxon>
        <taxon>Viridiplantae</taxon>
        <taxon>Streptophyta</taxon>
        <taxon>Klebsormidiophyceae</taxon>
        <taxon>Klebsormidiales</taxon>
        <taxon>Klebsormidiaceae</taxon>
        <taxon>Klebsormidium</taxon>
    </lineage>
</organism>
<dbReference type="STRING" id="105231.A0A1Y1I932"/>
<keyword evidence="2" id="KW-0067">ATP-binding</keyword>
<evidence type="ECO:0000259" key="4">
    <source>
        <dbReference type="SMART" id="SM00382"/>
    </source>
</evidence>
<accession>A0A1Y1I932</accession>
<dbReference type="OMA" id="DRACTPW"/>
<evidence type="ECO:0000256" key="2">
    <source>
        <dbReference type="ARBA" id="ARBA00022840"/>
    </source>
</evidence>
<feature type="region of interest" description="Disordered" evidence="3">
    <location>
        <begin position="672"/>
        <end position="697"/>
    </location>
</feature>
<feature type="region of interest" description="Disordered" evidence="3">
    <location>
        <begin position="893"/>
        <end position="913"/>
    </location>
</feature>
<keyword evidence="6" id="KW-1185">Reference proteome</keyword>
<dbReference type="OrthoDB" id="26838at2759"/>
<proteinExistence type="predicted"/>
<dbReference type="InterPro" id="IPR027417">
    <property type="entry name" value="P-loop_NTPase"/>
</dbReference>
<dbReference type="EMBL" id="DF237195">
    <property type="protein sequence ID" value="GAQ85641.1"/>
    <property type="molecule type" value="Genomic_DNA"/>
</dbReference>
<dbReference type="SUPFAM" id="SSF52540">
    <property type="entry name" value="P-loop containing nucleoside triphosphate hydrolases"/>
    <property type="match status" value="1"/>
</dbReference>
<dbReference type="GO" id="GO:0005524">
    <property type="term" value="F:ATP binding"/>
    <property type="evidence" value="ECO:0007669"/>
    <property type="project" value="UniProtKB-KW"/>
</dbReference>
<dbReference type="InterPro" id="IPR003593">
    <property type="entry name" value="AAA+_ATPase"/>
</dbReference>
<feature type="compositionally biased region" description="Low complexity" evidence="3">
    <location>
        <begin position="679"/>
        <end position="697"/>
    </location>
</feature>
<gene>
    <name evidence="5" type="ORF">KFL_002460160</name>
</gene>
<protein>
    <recommendedName>
        <fullName evidence="4">AAA+ ATPase domain-containing protein</fullName>
    </recommendedName>
</protein>
<dbReference type="InterPro" id="IPR045735">
    <property type="entry name" value="Spore_III_AA_AAA+_ATPase"/>
</dbReference>
<dbReference type="Pfam" id="PF25516">
    <property type="entry name" value="PTPase"/>
    <property type="match status" value="1"/>
</dbReference>